<dbReference type="RefSeq" id="WP_071866700.1">
    <property type="nucleotide sequence ID" value="NZ_BJWA01000008.1"/>
</dbReference>
<reference evidence="1 2" key="1">
    <citation type="submission" date="2019-07" db="EMBL/GenBank/DDBJ databases">
        <title>Whole genome shotgun sequence of Enterococcus mundtii NBRC 100490.</title>
        <authorList>
            <person name="Hosoyama A."/>
            <person name="Uohara A."/>
            <person name="Ohji S."/>
            <person name="Ichikawa N."/>
        </authorList>
    </citation>
    <scope>NUCLEOTIDE SEQUENCE [LARGE SCALE GENOMIC DNA]</scope>
    <source>
        <strain evidence="1 2">NBRC 100490</strain>
    </source>
</reference>
<proteinExistence type="predicted"/>
<evidence type="ECO:0000313" key="2">
    <source>
        <dbReference type="Proteomes" id="UP000321175"/>
    </source>
</evidence>
<accession>A0ABQ0VCV8</accession>
<gene>
    <name evidence="1" type="ORF">EMU01_13740</name>
</gene>
<protein>
    <submittedName>
        <fullName evidence="1">Uncharacterized protein</fullName>
    </submittedName>
</protein>
<comment type="caution">
    <text evidence="1">The sequence shown here is derived from an EMBL/GenBank/DDBJ whole genome shotgun (WGS) entry which is preliminary data.</text>
</comment>
<organism evidence="1 2">
    <name type="scientific">Enterococcus mundtii</name>
    <dbReference type="NCBI Taxonomy" id="53346"/>
    <lineage>
        <taxon>Bacteria</taxon>
        <taxon>Bacillati</taxon>
        <taxon>Bacillota</taxon>
        <taxon>Bacilli</taxon>
        <taxon>Lactobacillales</taxon>
        <taxon>Enterococcaceae</taxon>
        <taxon>Enterococcus</taxon>
    </lineage>
</organism>
<keyword evidence="2" id="KW-1185">Reference proteome</keyword>
<dbReference type="Proteomes" id="UP000321175">
    <property type="component" value="Unassembled WGS sequence"/>
</dbReference>
<dbReference type="GeneID" id="60998299"/>
<dbReference type="EMBL" id="BJWA01000008">
    <property type="protein sequence ID" value="GEL80230.1"/>
    <property type="molecule type" value="Genomic_DNA"/>
</dbReference>
<sequence>MEKTTFDFQCCDDDDAFASWQVIAIHVESEESPEAHSNDELVLKDDVFHFNNIPQENGIEEFSQFEEIENDRLYEGAEISTELIEAPEWTIEQSDVEAFVNETEGFDPAVVESGQLGTIPWTVDASGTLTLSSGIFDEENNVGGRYGATDYFNHTSANQEMINGIVITGRIELRGSLIGTRNSVLSNAEQGEHNQGFFEKFTKCPNN</sequence>
<evidence type="ECO:0000313" key="1">
    <source>
        <dbReference type="EMBL" id="GEL80230.1"/>
    </source>
</evidence>
<name>A0ABQ0VCV8_ENTMU</name>